<organism evidence="1 2">
    <name type="scientific">Paractinoplanes toevensis</name>
    <dbReference type="NCBI Taxonomy" id="571911"/>
    <lineage>
        <taxon>Bacteria</taxon>
        <taxon>Bacillati</taxon>
        <taxon>Actinomycetota</taxon>
        <taxon>Actinomycetes</taxon>
        <taxon>Micromonosporales</taxon>
        <taxon>Micromonosporaceae</taxon>
        <taxon>Paractinoplanes</taxon>
    </lineage>
</organism>
<dbReference type="RefSeq" id="WP_213010722.1">
    <property type="nucleotide sequence ID" value="NZ_BOQN01000087.1"/>
</dbReference>
<keyword evidence="2" id="KW-1185">Reference proteome</keyword>
<dbReference type="AlphaFoldDB" id="A0A919W6N6"/>
<dbReference type="InterPro" id="IPR026367">
    <property type="entry name" value="FxsC_C"/>
</dbReference>
<dbReference type="NCBIfam" id="NF040588">
    <property type="entry name" value="FxsC_Nterm"/>
    <property type="match status" value="1"/>
</dbReference>
<dbReference type="EMBL" id="BOQN01000087">
    <property type="protein sequence ID" value="GIM94985.1"/>
    <property type="molecule type" value="Genomic_DNA"/>
</dbReference>
<evidence type="ECO:0000313" key="1">
    <source>
        <dbReference type="EMBL" id="GIM94985.1"/>
    </source>
</evidence>
<evidence type="ECO:0000313" key="2">
    <source>
        <dbReference type="Proteomes" id="UP000677082"/>
    </source>
</evidence>
<dbReference type="InterPro" id="IPR047603">
    <property type="entry name" value="FxsC_N"/>
</dbReference>
<proteinExistence type="predicted"/>
<dbReference type="InterPro" id="IPR035897">
    <property type="entry name" value="Toll_tir_struct_dom_sf"/>
</dbReference>
<reference evidence="1 2" key="1">
    <citation type="submission" date="2021-03" db="EMBL/GenBank/DDBJ databases">
        <title>Whole genome shotgun sequence of Actinoplanes toevensis NBRC 105298.</title>
        <authorList>
            <person name="Komaki H."/>
            <person name="Tamura T."/>
        </authorList>
    </citation>
    <scope>NUCLEOTIDE SEQUENCE [LARGE SCALE GENOMIC DNA]</scope>
    <source>
        <strain evidence="1 2">NBRC 105298</strain>
    </source>
</reference>
<comment type="caution">
    <text evidence="1">The sequence shown here is derived from an EMBL/GenBank/DDBJ whole genome shotgun (WGS) entry which is preliminary data.</text>
</comment>
<name>A0A919W6N6_9ACTN</name>
<dbReference type="Proteomes" id="UP000677082">
    <property type="component" value="Unassembled WGS sequence"/>
</dbReference>
<protein>
    <recommendedName>
        <fullName evidence="3">TIR domain-containing protein</fullName>
    </recommendedName>
</protein>
<evidence type="ECO:0008006" key="3">
    <source>
        <dbReference type="Google" id="ProtNLM"/>
    </source>
</evidence>
<accession>A0A919W6N6</accession>
<dbReference type="Gene3D" id="3.40.50.10140">
    <property type="entry name" value="Toll/interleukin-1 receptor homology (TIR) domain"/>
    <property type="match status" value="1"/>
</dbReference>
<sequence length="395" mass="43381">MTSRYYFYLSYGHSVRLRADDRPDTDHWAGRLFTELSAEVAKLTGAEPSTPVGYYDDLVRPMSDWKAELTGVLSSTDVFVALYSPGYFNKSWPLRERASFTGRFDGEADAERFVLPVLWVPWPRWEREAERAAALRLGAGIPEYAEEGLQAMVRLAMYRRQYRTVVTRMAREIVTAAAAAPRPGREAVAIDEVEVEPTDSTDIQFTVGVLAPSRAERPGGRAAAPYGSSPRSWNPYRGVQKFPIAEYVANVAERLGQPARIADRATDLLRLAEGAALVLIDPWLAGTTGGKERLRELAGRLPDWATVLLVADHSDPQYVARGARLYESVAATLTAAGVAQSRITLIVDIGRLVDRLPSIIDNACTVYRKNAPVFLPKGADSVLPRISGGEGSPDA</sequence>
<gene>
    <name evidence="1" type="ORF">Ato02nite_067780</name>
</gene>
<dbReference type="NCBIfam" id="TIGR04276">
    <property type="entry name" value="FxsC_Cterm"/>
    <property type="match status" value="1"/>
</dbReference>